<evidence type="ECO:0000256" key="1">
    <source>
        <dbReference type="SAM" id="Coils"/>
    </source>
</evidence>
<dbReference type="Pfam" id="PF10073">
    <property type="entry name" value="GapR_DNA-bd"/>
    <property type="match status" value="1"/>
</dbReference>
<dbReference type="GO" id="GO:0003677">
    <property type="term" value="F:DNA binding"/>
    <property type="evidence" value="ECO:0007669"/>
    <property type="project" value="InterPro"/>
</dbReference>
<dbReference type="AlphaFoldDB" id="A0AAJ1WUQ1"/>
<feature type="domain" description="GapR-like DNA-binding" evidence="2">
    <location>
        <begin position="12"/>
        <end position="82"/>
    </location>
</feature>
<comment type="caution">
    <text evidence="3">The sequence shown here is derived from an EMBL/GenBank/DDBJ whole genome shotgun (WGS) entry which is preliminary data.</text>
</comment>
<dbReference type="InterPro" id="IPR046367">
    <property type="entry name" value="GapR-like_DNA-bd"/>
</dbReference>
<protein>
    <submittedName>
        <fullName evidence="4">DUF2312 domain-containing protein</fullName>
    </submittedName>
    <submittedName>
        <fullName evidence="3">Uncharacterized protein (UPF0335 family)</fullName>
    </submittedName>
</protein>
<dbReference type="EMBL" id="JBELQD010000001">
    <property type="protein sequence ID" value="MER2287294.1"/>
    <property type="molecule type" value="Genomic_DNA"/>
</dbReference>
<evidence type="ECO:0000313" key="6">
    <source>
        <dbReference type="Proteomes" id="UP001432995"/>
    </source>
</evidence>
<name>A0AAJ1WUQ1_9HYPH</name>
<evidence type="ECO:0000313" key="3">
    <source>
        <dbReference type="EMBL" id="MDQ0541840.1"/>
    </source>
</evidence>
<dbReference type="EMBL" id="JAUSWL010000001">
    <property type="protein sequence ID" value="MDQ0541840.1"/>
    <property type="molecule type" value="Genomic_DNA"/>
</dbReference>
<keyword evidence="1" id="KW-0175">Coiled coil</keyword>
<evidence type="ECO:0000313" key="5">
    <source>
        <dbReference type="Proteomes" id="UP001223420"/>
    </source>
</evidence>
<organism evidence="3 5">
    <name type="scientific">Methylobacterium brachiatum</name>
    <dbReference type="NCBI Taxonomy" id="269660"/>
    <lineage>
        <taxon>Bacteria</taxon>
        <taxon>Pseudomonadati</taxon>
        <taxon>Pseudomonadota</taxon>
        <taxon>Alphaproteobacteria</taxon>
        <taxon>Hyphomicrobiales</taxon>
        <taxon>Methylobacteriaceae</taxon>
        <taxon>Methylobacterium</taxon>
    </lineage>
</organism>
<dbReference type="Proteomes" id="UP001432995">
    <property type="component" value="Unassembled WGS sequence"/>
</dbReference>
<gene>
    <name evidence="4" type="ORF">ABS770_03405</name>
    <name evidence="3" type="ORF">QO001_000748</name>
</gene>
<evidence type="ECO:0000259" key="2">
    <source>
        <dbReference type="Pfam" id="PF10073"/>
    </source>
</evidence>
<accession>A0AAJ1WUQ1</accession>
<sequence>MTDMTDTVGVAGDRIRSIIERVERLEEEIKDLMEAKKEIFAEAKGEGLDVKILKEILKIRKQDKDERDEHETLLDVYLRAMDAPAPAPIKAAA</sequence>
<proteinExistence type="predicted"/>
<feature type="coiled-coil region" evidence="1">
    <location>
        <begin position="15"/>
        <end position="42"/>
    </location>
</feature>
<evidence type="ECO:0000313" key="4">
    <source>
        <dbReference type="EMBL" id="MER2287294.1"/>
    </source>
</evidence>
<dbReference type="Proteomes" id="UP001223420">
    <property type="component" value="Unassembled WGS sequence"/>
</dbReference>
<keyword evidence="6" id="KW-1185">Reference proteome</keyword>
<reference evidence="3" key="1">
    <citation type="submission" date="2023-07" db="EMBL/GenBank/DDBJ databases">
        <title>Genomic Encyclopedia of Type Strains, Phase IV (KMG-IV): sequencing the most valuable type-strain genomes for metagenomic binning, comparative biology and taxonomic classification.</title>
        <authorList>
            <person name="Goeker M."/>
        </authorList>
    </citation>
    <scope>NUCLEOTIDE SEQUENCE</scope>
    <source>
        <strain evidence="3">DSM 19569</strain>
    </source>
</reference>
<dbReference type="RefSeq" id="WP_050734557.1">
    <property type="nucleotide sequence ID" value="NZ_CP033231.1"/>
</dbReference>
<reference evidence="4" key="2">
    <citation type="submission" date="2024-06" db="EMBL/GenBank/DDBJ databases">
        <authorList>
            <person name="Campbell A.G."/>
        </authorList>
    </citation>
    <scope>NUCLEOTIDE SEQUENCE</scope>
    <source>
        <strain evidence="4">EM17</strain>
    </source>
</reference>
<dbReference type="GeneID" id="90834605"/>